<keyword evidence="2" id="KW-1185">Reference proteome</keyword>
<evidence type="ECO:0000313" key="1">
    <source>
        <dbReference type="EMBL" id="CAJ2675142.1"/>
    </source>
</evidence>
<organism evidence="1 2">
    <name type="scientific">Trifolium pratense</name>
    <name type="common">Red clover</name>
    <dbReference type="NCBI Taxonomy" id="57577"/>
    <lineage>
        <taxon>Eukaryota</taxon>
        <taxon>Viridiplantae</taxon>
        <taxon>Streptophyta</taxon>
        <taxon>Embryophyta</taxon>
        <taxon>Tracheophyta</taxon>
        <taxon>Spermatophyta</taxon>
        <taxon>Magnoliopsida</taxon>
        <taxon>eudicotyledons</taxon>
        <taxon>Gunneridae</taxon>
        <taxon>Pentapetalae</taxon>
        <taxon>rosids</taxon>
        <taxon>fabids</taxon>
        <taxon>Fabales</taxon>
        <taxon>Fabaceae</taxon>
        <taxon>Papilionoideae</taxon>
        <taxon>50 kb inversion clade</taxon>
        <taxon>NPAAA clade</taxon>
        <taxon>Hologalegina</taxon>
        <taxon>IRL clade</taxon>
        <taxon>Trifolieae</taxon>
        <taxon>Trifolium</taxon>
    </lineage>
</organism>
<sequence length="369" mass="42696">MELEQDPSLSGAYIRSLVKQLATTTKPKETMKTKHHEHENLRKHMKVQPQHHKKQVRRRLHTSRPYQEKLLNMAEARREIVTALKFHRASMKQASEKEQQQKHYQQHQQESLLVVSHSSQQLSHVSSFDFEKDLRFKSRRNPRIYPSCTNNFSNEFSYSSFSNYPISLPIQNSHIWPISSSFSPTFLVENSNYTLPNQSLGLNLSLHDFNNLDATLLLTNNNNNNSSLCSYSSPTSSSPQLSLANDHEVPSNGISQGEGVSLEVDTIESSDTITKVNEGGSQSHAAIDDESMEEMRSLGEQYQMEWNDTMNLVTSTLWFNFLKQMEHDDDACNYVFDEFMEFPAMLNAQEERCLEEWSEDYYLDLNLPW</sequence>
<reference evidence="1" key="1">
    <citation type="submission" date="2023-10" db="EMBL/GenBank/DDBJ databases">
        <authorList>
            <person name="Rodriguez Cubillos JULIANA M."/>
            <person name="De Vega J."/>
        </authorList>
    </citation>
    <scope>NUCLEOTIDE SEQUENCE</scope>
</reference>
<dbReference type="Proteomes" id="UP001177021">
    <property type="component" value="Unassembled WGS sequence"/>
</dbReference>
<gene>
    <name evidence="1" type="ORF">MILVUS5_LOCUS38243</name>
</gene>
<accession>A0ACB0LZX5</accession>
<protein>
    <submittedName>
        <fullName evidence="1">Uncharacterized protein</fullName>
    </submittedName>
</protein>
<proteinExistence type="predicted"/>
<comment type="caution">
    <text evidence="1">The sequence shown here is derived from an EMBL/GenBank/DDBJ whole genome shotgun (WGS) entry which is preliminary data.</text>
</comment>
<evidence type="ECO:0000313" key="2">
    <source>
        <dbReference type="Proteomes" id="UP001177021"/>
    </source>
</evidence>
<name>A0ACB0LZX5_TRIPR</name>
<dbReference type="EMBL" id="CASHSV030000716">
    <property type="protein sequence ID" value="CAJ2675142.1"/>
    <property type="molecule type" value="Genomic_DNA"/>
</dbReference>